<dbReference type="InterPro" id="IPR010982">
    <property type="entry name" value="Lambda_DNA-bd_dom_sf"/>
</dbReference>
<organism evidence="3 4">
    <name type="scientific">Pseudonocardia spirodelae</name>
    <dbReference type="NCBI Taxonomy" id="3133431"/>
    <lineage>
        <taxon>Bacteria</taxon>
        <taxon>Bacillati</taxon>
        <taxon>Actinomycetota</taxon>
        <taxon>Actinomycetes</taxon>
        <taxon>Pseudonocardiales</taxon>
        <taxon>Pseudonocardiaceae</taxon>
        <taxon>Pseudonocardia</taxon>
    </lineage>
</organism>
<evidence type="ECO:0000259" key="2">
    <source>
        <dbReference type="SMART" id="SM00530"/>
    </source>
</evidence>
<evidence type="ECO:0000313" key="4">
    <source>
        <dbReference type="Proteomes" id="UP001364211"/>
    </source>
</evidence>
<dbReference type="EMBL" id="JBBJUP010000009">
    <property type="protein sequence ID" value="MEJ8279880.1"/>
    <property type="molecule type" value="Genomic_DNA"/>
</dbReference>
<reference evidence="3 4" key="1">
    <citation type="submission" date="2024-03" db="EMBL/GenBank/DDBJ databases">
        <title>Draft genome sequence of Pseudonocardia sp. DW16-2.</title>
        <authorList>
            <person name="Duangmal K."/>
        </authorList>
    </citation>
    <scope>NUCLEOTIDE SEQUENCE [LARGE SCALE GENOMIC DNA]</scope>
    <source>
        <strain evidence="3 4">DW16-2</strain>
    </source>
</reference>
<dbReference type="Gene3D" id="3.30.450.180">
    <property type="match status" value="1"/>
</dbReference>
<keyword evidence="4" id="KW-1185">Reference proteome</keyword>
<sequence length="278" mass="29117">MGVPVVTGSATARSRTATADRRRELGACLRSYRERVAPATVGLPDRGRRRTPGLRREEVAALAGVGLTWYTWLEQGRVTASDEVLTAVGGVLGIDGPGIAHLTRLSRDGGPAAGTAPEELAPVLASWPGHPAVLLDARLGVVAANDAWEAAVGRPADDDPGRRHVLWQLAADPAARARFEPHPGPAVLSCPGPGPDELLAALHRRFRMASDLDPTDPGTRGVRDALRADAPERAPLWECRGVGAFGRPRVRLGGVDRTAYLLGEAGVPGAAVLALLPS</sequence>
<dbReference type="Gene3D" id="1.10.260.40">
    <property type="entry name" value="lambda repressor-like DNA-binding domains"/>
    <property type="match status" value="1"/>
</dbReference>
<dbReference type="SMART" id="SM00530">
    <property type="entry name" value="HTH_XRE"/>
    <property type="match status" value="1"/>
</dbReference>
<comment type="caution">
    <text evidence="3">The sequence shown here is derived from an EMBL/GenBank/DDBJ whole genome shotgun (WGS) entry which is preliminary data.</text>
</comment>
<dbReference type="Pfam" id="PF13560">
    <property type="entry name" value="HTH_31"/>
    <property type="match status" value="1"/>
</dbReference>
<dbReference type="PANTHER" id="PTHR35010">
    <property type="entry name" value="BLL4672 PROTEIN-RELATED"/>
    <property type="match status" value="1"/>
</dbReference>
<feature type="compositionally biased region" description="Low complexity" evidence="1">
    <location>
        <begin position="7"/>
        <end position="17"/>
    </location>
</feature>
<gene>
    <name evidence="3" type="ORF">WJX68_13125</name>
</gene>
<dbReference type="Pfam" id="PF17765">
    <property type="entry name" value="MLTR_LBD"/>
    <property type="match status" value="1"/>
</dbReference>
<feature type="region of interest" description="Disordered" evidence="1">
    <location>
        <begin position="1"/>
        <end position="20"/>
    </location>
</feature>
<dbReference type="RefSeq" id="WP_340290330.1">
    <property type="nucleotide sequence ID" value="NZ_JBBJUP010000009.1"/>
</dbReference>
<name>A0ABU8T7D3_9PSEU</name>
<dbReference type="CDD" id="cd00093">
    <property type="entry name" value="HTH_XRE"/>
    <property type="match status" value="1"/>
</dbReference>
<evidence type="ECO:0000256" key="1">
    <source>
        <dbReference type="SAM" id="MobiDB-lite"/>
    </source>
</evidence>
<protein>
    <submittedName>
        <fullName evidence="3">Helix-turn-helix domain-containing protein</fullName>
    </submittedName>
</protein>
<dbReference type="SUPFAM" id="SSF47413">
    <property type="entry name" value="lambda repressor-like DNA-binding domains"/>
    <property type="match status" value="1"/>
</dbReference>
<accession>A0ABU8T7D3</accession>
<feature type="domain" description="HTH cro/C1-type" evidence="2">
    <location>
        <begin position="28"/>
        <end position="99"/>
    </location>
</feature>
<proteinExistence type="predicted"/>
<evidence type="ECO:0000313" key="3">
    <source>
        <dbReference type="EMBL" id="MEJ8279880.1"/>
    </source>
</evidence>
<dbReference type="Proteomes" id="UP001364211">
    <property type="component" value="Unassembled WGS sequence"/>
</dbReference>
<dbReference type="InterPro" id="IPR041413">
    <property type="entry name" value="MLTR_LBD"/>
</dbReference>
<dbReference type="InterPro" id="IPR001387">
    <property type="entry name" value="Cro/C1-type_HTH"/>
</dbReference>